<evidence type="ECO:0000256" key="1">
    <source>
        <dbReference type="SAM" id="Phobius"/>
    </source>
</evidence>
<evidence type="ECO:0000313" key="2">
    <source>
        <dbReference type="EMBL" id="BCU02963.1"/>
    </source>
</evidence>
<evidence type="ECO:0000313" key="3">
    <source>
        <dbReference type="Proteomes" id="UP001253637"/>
    </source>
</evidence>
<keyword evidence="1" id="KW-0472">Membrane</keyword>
<name>A0A811BMD8_9VIRU</name>
<accession>A0A811BMD8</accession>
<organism evidence="2 3">
    <name type="scientific">Pandoravirus japonicus</name>
    <dbReference type="NCBI Taxonomy" id="2823154"/>
    <lineage>
        <taxon>Viruses</taxon>
        <taxon>Pandoravirus</taxon>
    </lineage>
</organism>
<sequence>MPSIPASPLSGWVSPVARTRHFFYFARLSTCNPSLFSLLFFLLAFSWSYIFRWPKRKKSRGRAGQQDRRIGRRHIAPCLYGCWLVDKGAHGNGFFSMQAAKEALYRYNGPVGQRAFFFSLAAVTPSSRDREGRGDRRNGHRAERICDTLV</sequence>
<keyword evidence="1" id="KW-1133">Transmembrane helix</keyword>
<reference evidence="2" key="1">
    <citation type="submission" date="2021-04" db="EMBL/GenBank/DDBJ databases">
        <title>Draft Genome Sequence of Pandoravirus japonicus, Isolated from the Sabaishi River of Niigata, Japan.</title>
        <authorList>
            <person name="Hosokawa N."/>
            <person name="Takahashi H."/>
            <person name="Aoki K."/>
            <person name="Takemura M."/>
        </authorList>
    </citation>
    <scope>NUCLEOTIDE SEQUENCE</scope>
</reference>
<feature type="transmembrane region" description="Helical" evidence="1">
    <location>
        <begin position="34"/>
        <end position="51"/>
    </location>
</feature>
<keyword evidence="1" id="KW-0812">Transmembrane</keyword>
<dbReference type="EMBL" id="LC625835">
    <property type="protein sequence ID" value="BCU02963.1"/>
    <property type="molecule type" value="Genomic_DNA"/>
</dbReference>
<proteinExistence type="predicted"/>
<dbReference type="Proteomes" id="UP001253637">
    <property type="component" value="Segment"/>
</dbReference>
<protein>
    <submittedName>
        <fullName evidence="2">Uncharacterized protein</fullName>
    </submittedName>
</protein>